<dbReference type="Gene3D" id="1.20.120.450">
    <property type="entry name" value="dinb family like domain"/>
    <property type="match status" value="1"/>
</dbReference>
<evidence type="ECO:0000256" key="1">
    <source>
        <dbReference type="SAM" id="MobiDB-lite"/>
    </source>
</evidence>
<proteinExistence type="predicted"/>
<reference evidence="2" key="1">
    <citation type="submission" date="2020-02" db="EMBL/GenBank/DDBJ databases">
        <authorList>
            <person name="Meier V. D."/>
        </authorList>
    </citation>
    <scope>NUCLEOTIDE SEQUENCE</scope>
    <source>
        <strain evidence="2">AVDCRST_MAG34</strain>
    </source>
</reference>
<feature type="compositionally biased region" description="Gly residues" evidence="1">
    <location>
        <begin position="1"/>
        <end position="12"/>
    </location>
</feature>
<feature type="region of interest" description="Disordered" evidence="1">
    <location>
        <begin position="1"/>
        <end position="43"/>
    </location>
</feature>
<evidence type="ECO:0008006" key="3">
    <source>
        <dbReference type="Google" id="ProtNLM"/>
    </source>
</evidence>
<dbReference type="InterPro" id="IPR007061">
    <property type="entry name" value="MST-like"/>
</dbReference>
<dbReference type="SUPFAM" id="SSF109854">
    <property type="entry name" value="DinB/YfiT-like putative metalloenzymes"/>
    <property type="match status" value="1"/>
</dbReference>
<dbReference type="EMBL" id="CADCUI010000081">
    <property type="protein sequence ID" value="CAA9366257.1"/>
    <property type="molecule type" value="Genomic_DNA"/>
</dbReference>
<name>A0A6J4MSV9_9ACTN</name>
<dbReference type="InterPro" id="IPR034660">
    <property type="entry name" value="DinB/YfiT-like"/>
</dbReference>
<accession>A0A6J4MSV9</accession>
<feature type="compositionally biased region" description="Basic and acidic residues" evidence="1">
    <location>
        <begin position="13"/>
        <end position="38"/>
    </location>
</feature>
<dbReference type="Pfam" id="PF04978">
    <property type="entry name" value="MST"/>
    <property type="match status" value="1"/>
</dbReference>
<evidence type="ECO:0000313" key="2">
    <source>
        <dbReference type="EMBL" id="CAA9366257.1"/>
    </source>
</evidence>
<dbReference type="AlphaFoldDB" id="A0A6J4MSV9"/>
<organism evidence="2">
    <name type="scientific">uncultured Nocardioidaceae bacterium</name>
    <dbReference type="NCBI Taxonomy" id="253824"/>
    <lineage>
        <taxon>Bacteria</taxon>
        <taxon>Bacillati</taxon>
        <taxon>Actinomycetota</taxon>
        <taxon>Actinomycetes</taxon>
        <taxon>Propionibacteriales</taxon>
        <taxon>Nocardioidaceae</taxon>
        <taxon>environmental samples</taxon>
    </lineage>
</organism>
<gene>
    <name evidence="2" type="ORF">AVDCRST_MAG34-2962</name>
</gene>
<sequence length="207" mass="23245">MVGGPPRYGGGSGERDRRYRAGVSEDRRAARNPHEPTKEGSNGAHRWADYLEWLREDIIGAVLSLSPADQRTSHLPSGWSPLELLSHVLHMEQRWFVWGFRGEQVSRPWGDWNVPEPWTADDSDETRPSAHWQVADDTTAEELATRLRAVGERTRAALLDHPLDTPGTMGGRFGDDPPTLEWICFHVLSEYARHAGQLDVATEIMGS</sequence>
<protein>
    <recommendedName>
        <fullName evidence="3">Mini-circle protein</fullName>
    </recommendedName>
</protein>